<dbReference type="RefSeq" id="WP_102205184.1">
    <property type="nucleotide sequence ID" value="NZ_CAWNVR010000324.1"/>
</dbReference>
<keyword evidence="3" id="KW-0808">Transferase</keyword>
<gene>
    <name evidence="3" type="ORF">CEN44_10835</name>
</gene>
<dbReference type="Pfam" id="PF13439">
    <property type="entry name" value="Glyco_transf_4"/>
    <property type="match status" value="1"/>
</dbReference>
<dbReference type="SUPFAM" id="SSF53756">
    <property type="entry name" value="UDP-Glycosyltransferase/glycogen phosphorylase"/>
    <property type="match status" value="1"/>
</dbReference>
<dbReference type="Gene3D" id="3.40.50.2000">
    <property type="entry name" value="Glycogen Phosphorylase B"/>
    <property type="match status" value="2"/>
</dbReference>
<reference evidence="3 4" key="1">
    <citation type="submission" date="2017-08" db="EMBL/GenBank/DDBJ databases">
        <title>Genomes of Fischerella (Mastigocladus) sp. strains.</title>
        <authorList>
            <person name="Miller S.R."/>
        </authorList>
    </citation>
    <scope>NUCLEOTIDE SEQUENCE [LARGE SCALE GENOMIC DNA]</scope>
    <source>
        <strain evidence="3 4">CCMEE 5323</strain>
    </source>
</reference>
<organism evidence="3 4">
    <name type="scientific">Fischerella muscicola CCMEE 5323</name>
    <dbReference type="NCBI Taxonomy" id="2019572"/>
    <lineage>
        <taxon>Bacteria</taxon>
        <taxon>Bacillati</taxon>
        <taxon>Cyanobacteriota</taxon>
        <taxon>Cyanophyceae</taxon>
        <taxon>Nostocales</taxon>
        <taxon>Hapalosiphonaceae</taxon>
        <taxon>Fischerella</taxon>
    </lineage>
</organism>
<protein>
    <submittedName>
        <fullName evidence="3">Group 1 glycosyl transferase</fullName>
    </submittedName>
</protein>
<feature type="domain" description="Glycosyltransferase subfamily 4-like N-terminal" evidence="2">
    <location>
        <begin position="17"/>
        <end position="186"/>
    </location>
</feature>
<dbReference type="GO" id="GO:0016740">
    <property type="term" value="F:transferase activity"/>
    <property type="evidence" value="ECO:0007669"/>
    <property type="project" value="UniProtKB-KW"/>
</dbReference>
<dbReference type="PANTHER" id="PTHR12526">
    <property type="entry name" value="GLYCOSYLTRANSFERASE"/>
    <property type="match status" value="1"/>
</dbReference>
<keyword evidence="4" id="KW-1185">Reference proteome</keyword>
<dbReference type="InterPro" id="IPR028098">
    <property type="entry name" value="Glyco_trans_4-like_N"/>
</dbReference>
<evidence type="ECO:0000256" key="1">
    <source>
        <dbReference type="SAM" id="MobiDB-lite"/>
    </source>
</evidence>
<evidence type="ECO:0000313" key="3">
    <source>
        <dbReference type="EMBL" id="PLZ90388.1"/>
    </source>
</evidence>
<dbReference type="Proteomes" id="UP000235036">
    <property type="component" value="Unassembled WGS sequence"/>
</dbReference>
<sequence>MNCIAIIAGTYKPEHCGVAHYTARLRYTLKKQDIESVVLTNHAAATEANDSSVRGVVKNWRFADLMSLVQAVNSTNADILHIQHAAGTYGFERAIFLLPLLLKATGYSKPIVTTVHEYGWWEWQPKYLPPQFVEWLKMWGQSRGWWEREDGFLLSLSDAIITTNSEAEKVIHQRLPQLKQRIFSIPIAANVDLTPIEQSTARQKLRQICNWELNTIVIVFFGFLHPVKGLETLLNAFQKVLTTSPQARLLLVGGVESLALRAQEAKRYWDKLHALARELNLGNKVYFTGYLDAETASEYLTGADIGVLPFNHGLTMKSGSLLTLLAHGLPVIGTQHNIPLPDGIRVKLVPPRNVEALTDALCQLLKNPDQRSRIAEAGCAFVEQFSWSSIGRSHLKIYQQFLTNNSEGGGSQNCSTWRGRGQSIRT</sequence>
<proteinExistence type="predicted"/>
<feature type="region of interest" description="Disordered" evidence="1">
    <location>
        <begin position="407"/>
        <end position="426"/>
    </location>
</feature>
<dbReference type="PANTHER" id="PTHR12526:SF637">
    <property type="entry name" value="GLYCOSYLTRANSFERASE EPSF-RELATED"/>
    <property type="match status" value="1"/>
</dbReference>
<dbReference type="Pfam" id="PF13692">
    <property type="entry name" value="Glyco_trans_1_4"/>
    <property type="match status" value="1"/>
</dbReference>
<name>A0A2N6K3V4_FISMU</name>
<evidence type="ECO:0000259" key="2">
    <source>
        <dbReference type="Pfam" id="PF13439"/>
    </source>
</evidence>
<dbReference type="AlphaFoldDB" id="A0A2N6K3V4"/>
<comment type="caution">
    <text evidence="3">The sequence shown here is derived from an EMBL/GenBank/DDBJ whole genome shotgun (WGS) entry which is preliminary data.</text>
</comment>
<dbReference type="EMBL" id="NRQW01000230">
    <property type="protein sequence ID" value="PLZ90388.1"/>
    <property type="molecule type" value="Genomic_DNA"/>
</dbReference>
<evidence type="ECO:0000313" key="4">
    <source>
        <dbReference type="Proteomes" id="UP000235036"/>
    </source>
</evidence>
<feature type="compositionally biased region" description="Polar residues" evidence="1">
    <location>
        <begin position="407"/>
        <end position="416"/>
    </location>
</feature>
<accession>A0A2N6K3V4</accession>